<dbReference type="OrthoDB" id="8965954at2"/>
<evidence type="ECO:0000259" key="3">
    <source>
        <dbReference type="Pfam" id="PF13239"/>
    </source>
</evidence>
<sequence length="100" mass="11577">MNYNDIPQDKDPHLWRIARRRAGFRRSLFTYLTVNAFLWAIWYFTGARSYGAGVPWPVWPTLGWGIGIAAQWFGAFGPGSNHADPAESEYQKLMREREGR</sequence>
<keyword evidence="2" id="KW-0812">Transmembrane</keyword>
<accession>A0A4R4EAC8</accession>
<organism evidence="4 5">
    <name type="scientific">Flaviaesturariibacter aridisoli</name>
    <dbReference type="NCBI Taxonomy" id="2545761"/>
    <lineage>
        <taxon>Bacteria</taxon>
        <taxon>Pseudomonadati</taxon>
        <taxon>Bacteroidota</taxon>
        <taxon>Chitinophagia</taxon>
        <taxon>Chitinophagales</taxon>
        <taxon>Chitinophagaceae</taxon>
        <taxon>Flaviaestuariibacter</taxon>
    </lineage>
</organism>
<keyword evidence="2" id="KW-0472">Membrane</keyword>
<keyword evidence="5" id="KW-1185">Reference proteome</keyword>
<evidence type="ECO:0000313" key="5">
    <source>
        <dbReference type="Proteomes" id="UP000295164"/>
    </source>
</evidence>
<dbReference type="EMBL" id="SKFH01000001">
    <property type="protein sequence ID" value="TCZ74785.1"/>
    <property type="molecule type" value="Genomic_DNA"/>
</dbReference>
<evidence type="ECO:0000313" key="4">
    <source>
        <dbReference type="EMBL" id="TCZ74785.1"/>
    </source>
</evidence>
<reference evidence="4 5" key="1">
    <citation type="submission" date="2019-03" db="EMBL/GenBank/DDBJ databases">
        <authorList>
            <person name="Kim M.K.M."/>
        </authorList>
    </citation>
    <scope>NUCLEOTIDE SEQUENCE [LARGE SCALE GENOMIC DNA]</scope>
    <source>
        <strain evidence="4 5">17J68-15</strain>
    </source>
</reference>
<feature type="domain" description="2TM" evidence="3">
    <location>
        <begin position="19"/>
        <end position="80"/>
    </location>
</feature>
<comment type="caution">
    <text evidence="4">The sequence shown here is derived from an EMBL/GenBank/DDBJ whole genome shotgun (WGS) entry which is preliminary data.</text>
</comment>
<gene>
    <name evidence="4" type="ORF">E0486_00335</name>
</gene>
<dbReference type="Pfam" id="PF13239">
    <property type="entry name" value="2TM"/>
    <property type="match status" value="1"/>
</dbReference>
<dbReference type="InterPro" id="IPR025698">
    <property type="entry name" value="2TM_dom"/>
</dbReference>
<protein>
    <submittedName>
        <fullName evidence="4">2TM domain-containing protein</fullName>
    </submittedName>
</protein>
<feature type="transmembrane region" description="Helical" evidence="2">
    <location>
        <begin position="28"/>
        <end position="45"/>
    </location>
</feature>
<dbReference type="Proteomes" id="UP000295164">
    <property type="component" value="Unassembled WGS sequence"/>
</dbReference>
<evidence type="ECO:0000256" key="2">
    <source>
        <dbReference type="SAM" id="Phobius"/>
    </source>
</evidence>
<feature type="transmembrane region" description="Helical" evidence="2">
    <location>
        <begin position="57"/>
        <end position="76"/>
    </location>
</feature>
<name>A0A4R4EAC8_9BACT</name>
<evidence type="ECO:0000256" key="1">
    <source>
        <dbReference type="SAM" id="MobiDB-lite"/>
    </source>
</evidence>
<feature type="region of interest" description="Disordered" evidence="1">
    <location>
        <begin position="81"/>
        <end position="100"/>
    </location>
</feature>
<dbReference type="RefSeq" id="WP_131850141.1">
    <property type="nucleotide sequence ID" value="NZ_SKFH01000001.1"/>
</dbReference>
<feature type="compositionally biased region" description="Basic and acidic residues" evidence="1">
    <location>
        <begin position="89"/>
        <end position="100"/>
    </location>
</feature>
<keyword evidence="2" id="KW-1133">Transmembrane helix</keyword>
<dbReference type="AlphaFoldDB" id="A0A4R4EAC8"/>
<proteinExistence type="predicted"/>